<keyword evidence="2 5" id="KW-0808">Transferase</keyword>
<dbReference type="Pfam" id="PF02550">
    <property type="entry name" value="AcetylCoA_hydro"/>
    <property type="match status" value="1"/>
</dbReference>
<dbReference type="SUPFAM" id="SSF100950">
    <property type="entry name" value="NagB/RpiA/CoA transferase-like"/>
    <property type="match status" value="2"/>
</dbReference>
<dbReference type="RefSeq" id="WP_012543726.1">
    <property type="nucleotide sequence ID" value="NC_011295.1"/>
</dbReference>
<sequence length="432" mass="48079">MNYKEIYNQKLLDIEGVLSKIESGDSLVVGMAAAEPVGLLSNLHLIKDSVQDVTVVSCLLLMEYEYYKHVDKEHSPFRSETWYLGNYERALFKEGKATYIPNNLHMAATDLMQARRVNIYCGSATPMDNKGCMSLALGNVYEKDILEHADMVILEINENLPRTHGDTVVHINDVDFLYEYNAPLIEVPSAEASEVEKKIGEFIADLIENGSTIQLGIGGIPNAIAQFLTDKKELGVHTELMTEGIVDLIEAGVITNSQKSLWKDKCIASFVMGTQRLYDFVDNNLAVEVHRGRIVNDPYIVAKNKKMVSINTALSVDLTGQVCSEAFGHQQYTGTGGQLDMHRGAIMSEGGKAIIAMRSSVKNDTISTIVPTLAQGSFVTIPRHDVDYIITEYGVAHLRGRSLRERTLEMIRIAHPNFRDYLKTEAEKLGFI</sequence>
<dbReference type="Proteomes" id="UP000001732">
    <property type="component" value="Chromosome"/>
</dbReference>
<organism evidence="5 6">
    <name type="scientific">Coprothermobacter proteolyticus (strain ATCC 35245 / DSM 5265 / OCM 4 / BT)</name>
    <dbReference type="NCBI Taxonomy" id="309798"/>
    <lineage>
        <taxon>Bacteria</taxon>
        <taxon>Pseudomonadati</taxon>
        <taxon>Coprothermobacterota</taxon>
        <taxon>Coprothermobacteria</taxon>
        <taxon>Coprothermobacterales</taxon>
        <taxon>Coprothermobacteraceae</taxon>
        <taxon>Coprothermobacter</taxon>
    </lineage>
</organism>
<proteinExistence type="inferred from homology"/>
<dbReference type="InterPro" id="IPR003702">
    <property type="entry name" value="ActCoA_hydro_N"/>
</dbReference>
<dbReference type="EC" id="2.8.3.-" evidence="5"/>
<dbReference type="HOGENOM" id="CLU_030703_1_0_9"/>
<dbReference type="GO" id="GO:0006083">
    <property type="term" value="P:acetate metabolic process"/>
    <property type="evidence" value="ECO:0007669"/>
    <property type="project" value="InterPro"/>
</dbReference>
<dbReference type="InterPro" id="IPR046433">
    <property type="entry name" value="ActCoA_hydro"/>
</dbReference>
<gene>
    <name evidence="5" type="ordered locus">COPRO5265_1385</name>
</gene>
<reference evidence="6" key="1">
    <citation type="submission" date="2008-08" db="EMBL/GenBank/DDBJ databases">
        <title>The complete genome sequence of Coprothermobacter proteolyticus strain ATCC 5245 / DSM 5265 / BT.</title>
        <authorList>
            <person name="Dodson R.J."/>
            <person name="Durkin A.S."/>
            <person name="Wu M."/>
            <person name="Eisen J."/>
            <person name="Sutton G."/>
        </authorList>
    </citation>
    <scope>NUCLEOTIDE SEQUENCE [LARGE SCALE GENOMIC DNA]</scope>
    <source>
        <strain evidence="6">ATCC 35245 / DSM 5265 / OCM 4 / BT</strain>
    </source>
</reference>
<dbReference type="Gene3D" id="3.40.1080.20">
    <property type="entry name" value="Acetyl-CoA hydrolase/transferase C-terminal domain"/>
    <property type="match status" value="1"/>
</dbReference>
<dbReference type="OrthoDB" id="9801795at2"/>
<dbReference type="GO" id="GO:0008775">
    <property type="term" value="F:acetate CoA-transferase activity"/>
    <property type="evidence" value="ECO:0007669"/>
    <property type="project" value="InterPro"/>
</dbReference>
<feature type="domain" description="Acetyl-CoA hydrolase/transferase C-terminal" evidence="4">
    <location>
        <begin position="273"/>
        <end position="426"/>
    </location>
</feature>
<dbReference type="InterPro" id="IPR026888">
    <property type="entry name" value="AcetylCoA_hyd_C"/>
</dbReference>
<accession>B5Y607</accession>
<evidence type="ECO:0000256" key="2">
    <source>
        <dbReference type="ARBA" id="ARBA00022679"/>
    </source>
</evidence>
<evidence type="ECO:0000259" key="4">
    <source>
        <dbReference type="Pfam" id="PF13336"/>
    </source>
</evidence>
<evidence type="ECO:0000313" key="5">
    <source>
        <dbReference type="EMBL" id="ACI17074.1"/>
    </source>
</evidence>
<feature type="domain" description="Acetyl-CoA hydrolase/transferase N-terminal" evidence="3">
    <location>
        <begin position="17"/>
        <end position="181"/>
    </location>
</feature>
<reference evidence="5 6" key="2">
    <citation type="journal article" date="2014" name="Genome Announc.">
        <title>Complete Genome Sequence of Coprothermobacter proteolyticus DSM 5265.</title>
        <authorList>
            <person name="Alexiev A."/>
            <person name="Coil D.A."/>
            <person name="Badger J.H."/>
            <person name="Enticknap J."/>
            <person name="Ward N."/>
            <person name="Robb F.T."/>
            <person name="Eisen J.A."/>
        </authorList>
    </citation>
    <scope>NUCLEOTIDE SEQUENCE [LARGE SCALE GENOMIC DNA]</scope>
    <source>
        <strain evidence="6">ATCC 35245 / DSM 5265 / OCM 4 / BT</strain>
    </source>
</reference>
<evidence type="ECO:0000259" key="3">
    <source>
        <dbReference type="Pfam" id="PF02550"/>
    </source>
</evidence>
<dbReference type="Pfam" id="PF13336">
    <property type="entry name" value="AcetylCoA_hyd_C"/>
    <property type="match status" value="1"/>
</dbReference>
<name>B5Y607_COPPD</name>
<dbReference type="EMBL" id="CP001145">
    <property type="protein sequence ID" value="ACI17074.1"/>
    <property type="molecule type" value="Genomic_DNA"/>
</dbReference>
<dbReference type="InterPro" id="IPR037171">
    <property type="entry name" value="NagB/RpiA_transferase-like"/>
</dbReference>
<dbReference type="STRING" id="309798.COPRO5265_1385"/>
<protein>
    <submittedName>
        <fullName evidence="5">4-hydroxybutyrate coenzyme A transferase</fullName>
        <ecNumber evidence="5">2.8.3.-</ecNumber>
    </submittedName>
</protein>
<dbReference type="AlphaFoldDB" id="B5Y607"/>
<dbReference type="Gene3D" id="3.30.750.70">
    <property type="entry name" value="4-hydroxybutyrate coenzyme like domains"/>
    <property type="match status" value="1"/>
</dbReference>
<dbReference type="KEGG" id="cpo:COPRO5265_1385"/>
<dbReference type="eggNOG" id="COG0427">
    <property type="taxonomic scope" value="Bacteria"/>
</dbReference>
<dbReference type="InterPro" id="IPR038460">
    <property type="entry name" value="AcetylCoA_hyd_C_sf"/>
</dbReference>
<evidence type="ECO:0000313" key="6">
    <source>
        <dbReference type="Proteomes" id="UP000001732"/>
    </source>
</evidence>
<evidence type="ECO:0000256" key="1">
    <source>
        <dbReference type="ARBA" id="ARBA00009632"/>
    </source>
</evidence>
<dbReference type="PANTHER" id="PTHR21432:SF20">
    <property type="entry name" value="ACETYL-COA HYDROLASE"/>
    <property type="match status" value="1"/>
</dbReference>
<dbReference type="PANTHER" id="PTHR21432">
    <property type="entry name" value="ACETYL-COA HYDROLASE-RELATED"/>
    <property type="match status" value="1"/>
</dbReference>
<comment type="similarity">
    <text evidence="1">Belongs to the acetyl-CoA hydrolase/transferase family.</text>
</comment>
<keyword evidence="6" id="KW-1185">Reference proteome</keyword>
<dbReference type="Gene3D" id="3.40.1080.10">
    <property type="entry name" value="Glutaconate Coenzyme A-transferase"/>
    <property type="match status" value="1"/>
</dbReference>